<gene>
    <name evidence="1" type="ORF">OM076_04415</name>
</gene>
<evidence type="ECO:0000313" key="2">
    <source>
        <dbReference type="Proteomes" id="UP001149140"/>
    </source>
</evidence>
<dbReference type="AlphaFoldDB" id="A0A9X3S005"/>
<comment type="caution">
    <text evidence="1">The sequence shown here is derived from an EMBL/GenBank/DDBJ whole genome shotgun (WGS) entry which is preliminary data.</text>
</comment>
<accession>A0A9X3S005</accession>
<protein>
    <submittedName>
        <fullName evidence="1">Uncharacterized protein</fullName>
    </submittedName>
</protein>
<evidence type="ECO:0000313" key="1">
    <source>
        <dbReference type="EMBL" id="MDA0159497.1"/>
    </source>
</evidence>
<keyword evidence="2" id="KW-1185">Reference proteome</keyword>
<dbReference type="EMBL" id="JAPDOD010000002">
    <property type="protein sequence ID" value="MDA0159497.1"/>
    <property type="molecule type" value="Genomic_DNA"/>
</dbReference>
<dbReference type="Proteomes" id="UP001149140">
    <property type="component" value="Unassembled WGS sequence"/>
</dbReference>
<proteinExistence type="predicted"/>
<organism evidence="1 2">
    <name type="scientific">Solirubrobacter ginsenosidimutans</name>
    <dbReference type="NCBI Taxonomy" id="490573"/>
    <lineage>
        <taxon>Bacteria</taxon>
        <taxon>Bacillati</taxon>
        <taxon>Actinomycetota</taxon>
        <taxon>Thermoleophilia</taxon>
        <taxon>Solirubrobacterales</taxon>
        <taxon>Solirubrobacteraceae</taxon>
        <taxon>Solirubrobacter</taxon>
    </lineage>
</organism>
<name>A0A9X3S005_9ACTN</name>
<reference evidence="1" key="1">
    <citation type="submission" date="2022-10" db="EMBL/GenBank/DDBJ databases">
        <title>The WGS of Solirubrobacter ginsenosidimutans DSM 21036.</title>
        <authorList>
            <person name="Jiang Z."/>
        </authorList>
    </citation>
    <scope>NUCLEOTIDE SEQUENCE</scope>
    <source>
        <strain evidence="1">DSM 21036</strain>
    </source>
</reference>
<sequence length="84" mass="8301">MSAPFTFEANGDGTTTLVVPAPSGPPARLKLDAAAARELRDGMDAAVALGVSGGQGPAHQFAVGDATVTVSAVPGGSVNLRIDR</sequence>
<dbReference type="RefSeq" id="WP_270038228.1">
    <property type="nucleotide sequence ID" value="NZ_JAPDOD010000002.1"/>
</dbReference>